<dbReference type="InterPro" id="IPR001138">
    <property type="entry name" value="Zn2Cys6_DnaBD"/>
</dbReference>
<dbReference type="CDD" id="cd00067">
    <property type="entry name" value="GAL4"/>
    <property type="match status" value="1"/>
</dbReference>
<name>A0A9W9EFB7_9HYPO</name>
<dbReference type="Pfam" id="PF00172">
    <property type="entry name" value="Zn_clus"/>
    <property type="match status" value="1"/>
</dbReference>
<evidence type="ECO:0000313" key="4">
    <source>
        <dbReference type="EMBL" id="KAJ4865537.1"/>
    </source>
</evidence>
<dbReference type="RefSeq" id="XP_056034593.1">
    <property type="nucleotide sequence ID" value="XM_056169277.1"/>
</dbReference>
<dbReference type="InterPro" id="IPR053157">
    <property type="entry name" value="Sterol_Uptake_Regulator"/>
</dbReference>
<dbReference type="PANTHER" id="PTHR47784:SF5">
    <property type="entry name" value="STEROL UPTAKE CONTROL PROTEIN 2"/>
    <property type="match status" value="1"/>
</dbReference>
<evidence type="ECO:0000259" key="3">
    <source>
        <dbReference type="PROSITE" id="PS50048"/>
    </source>
</evidence>
<dbReference type="GeneID" id="80863965"/>
<dbReference type="AlphaFoldDB" id="A0A9W9EFB7"/>
<feature type="domain" description="Zn(2)-C6 fungal-type" evidence="3">
    <location>
        <begin position="38"/>
        <end position="68"/>
    </location>
</feature>
<dbReference type="Proteomes" id="UP001140511">
    <property type="component" value="Unassembled WGS sequence"/>
</dbReference>
<evidence type="ECO:0000256" key="1">
    <source>
        <dbReference type="ARBA" id="ARBA00023242"/>
    </source>
</evidence>
<keyword evidence="1" id="KW-0539">Nucleus</keyword>
<comment type="caution">
    <text evidence="4">The sequence shown here is derived from an EMBL/GenBank/DDBJ whole genome shotgun (WGS) entry which is preliminary data.</text>
</comment>
<evidence type="ECO:0000256" key="2">
    <source>
        <dbReference type="SAM" id="MobiDB-lite"/>
    </source>
</evidence>
<dbReference type="Gene3D" id="4.10.240.10">
    <property type="entry name" value="Zn(2)-C6 fungal-type DNA-binding domain"/>
    <property type="match status" value="1"/>
</dbReference>
<dbReference type="SUPFAM" id="SSF57701">
    <property type="entry name" value="Zn2/Cys6 DNA-binding domain"/>
    <property type="match status" value="1"/>
</dbReference>
<feature type="region of interest" description="Disordered" evidence="2">
    <location>
        <begin position="1"/>
        <end position="23"/>
    </location>
</feature>
<reference evidence="4" key="1">
    <citation type="submission" date="2022-09" db="EMBL/GenBank/DDBJ databases">
        <title>Chromosome-level assembly of Trichoderma breve T069, a fungus used in development of biopesticide product.</title>
        <authorList>
            <person name="Lin R."/>
            <person name="Liu T."/>
        </authorList>
    </citation>
    <scope>NUCLEOTIDE SEQUENCE</scope>
    <source>
        <strain evidence="4">T069</strain>
    </source>
</reference>
<dbReference type="GO" id="GO:0001228">
    <property type="term" value="F:DNA-binding transcription activator activity, RNA polymerase II-specific"/>
    <property type="evidence" value="ECO:0007669"/>
    <property type="project" value="TreeGrafter"/>
</dbReference>
<dbReference type="InterPro" id="IPR036864">
    <property type="entry name" value="Zn2-C6_fun-type_DNA-bd_sf"/>
</dbReference>
<accession>A0A9W9EFB7</accession>
<dbReference type="PANTHER" id="PTHR47784">
    <property type="entry name" value="STEROL UPTAKE CONTROL PROTEIN 2"/>
    <property type="match status" value="1"/>
</dbReference>
<proteinExistence type="predicted"/>
<protein>
    <submittedName>
        <fullName evidence="4">Fungal zn(2)-Cys(6) binuclear cluster domain-containing protein</fullName>
    </submittedName>
</protein>
<dbReference type="EMBL" id="JAOPEN010000001">
    <property type="protein sequence ID" value="KAJ4865537.1"/>
    <property type="molecule type" value="Genomic_DNA"/>
</dbReference>
<keyword evidence="5" id="KW-1185">Reference proteome</keyword>
<dbReference type="PROSITE" id="PS00463">
    <property type="entry name" value="ZN2_CY6_FUNGAL_1"/>
    <property type="match status" value="1"/>
</dbReference>
<sequence>MTVTTRLSLAGGREERSQQTQLPRKKHAKLFHKKCRTGCQRCRVRRVKCDEAKPICNNCTRLDLECGYGPLPIVPSNIESGSTSTSTEAGDSLVDIEGIRPLPETEARRKLELELFYHYFTETAPTVGGDKFAQSFMGPVICCAALKSDAVMHGVCMLSALHKAYKSNFMDTQHMQHYSTYLNLTLQSHHQHVLHLDTDNVDFSCLASTTLRVYGYVRLQRRSLVPYTPPIEWLRMSNTSNIVFRKALALIEQNPDSLSGRLMLEISQHLDEKQRMEDTNELLYLLRRQEPHELEEEWDDEVYYVYKRTLSCLGCIWKHRFDHSPPPGLSRRLILFPMIVDAQFVDYVAQKRPRALIIMAHYFTLLALHRSLWYIGDTGLREARAIAAELPLEWQGMLIQPLEILKDPSLLCDVSQERLV</sequence>
<dbReference type="SMART" id="SM00066">
    <property type="entry name" value="GAL4"/>
    <property type="match status" value="1"/>
</dbReference>
<dbReference type="PROSITE" id="PS50048">
    <property type="entry name" value="ZN2_CY6_FUNGAL_2"/>
    <property type="match status" value="1"/>
</dbReference>
<evidence type="ECO:0000313" key="5">
    <source>
        <dbReference type="Proteomes" id="UP001140511"/>
    </source>
</evidence>
<gene>
    <name evidence="4" type="ORF">T069G_02067</name>
</gene>
<dbReference type="GO" id="GO:0008270">
    <property type="term" value="F:zinc ion binding"/>
    <property type="evidence" value="ECO:0007669"/>
    <property type="project" value="InterPro"/>
</dbReference>
<organism evidence="4 5">
    <name type="scientific">Trichoderma breve</name>
    <dbReference type="NCBI Taxonomy" id="2034170"/>
    <lineage>
        <taxon>Eukaryota</taxon>
        <taxon>Fungi</taxon>
        <taxon>Dikarya</taxon>
        <taxon>Ascomycota</taxon>
        <taxon>Pezizomycotina</taxon>
        <taxon>Sordariomycetes</taxon>
        <taxon>Hypocreomycetidae</taxon>
        <taxon>Hypocreales</taxon>
        <taxon>Hypocreaceae</taxon>
        <taxon>Trichoderma</taxon>
    </lineage>
</organism>